<dbReference type="GO" id="GO:0004300">
    <property type="term" value="F:enoyl-CoA hydratase activity"/>
    <property type="evidence" value="ECO:0007669"/>
    <property type="project" value="UniProtKB-EC"/>
</dbReference>
<organism evidence="2 3">
    <name type="scientific">Nitrospirillum viridazoti CBAmc</name>
    <dbReference type="NCBI Taxonomy" id="1441467"/>
    <lineage>
        <taxon>Bacteria</taxon>
        <taxon>Pseudomonadati</taxon>
        <taxon>Pseudomonadota</taxon>
        <taxon>Alphaproteobacteria</taxon>
        <taxon>Rhodospirillales</taxon>
        <taxon>Azospirillaceae</taxon>
        <taxon>Nitrospirillum</taxon>
        <taxon>Nitrospirillum viridazoti</taxon>
    </lineage>
</organism>
<protein>
    <submittedName>
        <fullName evidence="2">Enoyl-CoA hydratase</fullName>
        <ecNumber evidence="2">4.2.1.17</ecNumber>
    </submittedName>
</protein>
<reference evidence="2 3" key="1">
    <citation type="submission" date="2017-06" db="EMBL/GenBank/DDBJ databases">
        <title>Complete genome sequence of Nitrospirillum amazonense strain CBAmC, an endophytic nitrogen-fixing and plant growth-promoting bacterium, isolated from sugarcane.</title>
        <authorList>
            <person name="Schwab S."/>
            <person name="dos Santos Teixeira K.R."/>
            <person name="Simoes Araujo J.L."/>
            <person name="Soares Vidal M."/>
            <person name="Borges de Freitas H.R."/>
            <person name="Rivello Crivelaro A.L."/>
            <person name="Bueno de Camargo Nunes A."/>
            <person name="dos Santos C.M."/>
            <person name="Palmeira da Silva Rosa D."/>
            <person name="da Silva Padilha D."/>
            <person name="da Silva E."/>
            <person name="Araujo Terra L."/>
            <person name="Soares Mendes V."/>
            <person name="Farinelli L."/>
            <person name="Magalhaes Cruz L."/>
            <person name="Baldani J.I."/>
        </authorList>
    </citation>
    <scope>NUCLEOTIDE SEQUENCE [LARGE SCALE GENOMIC DNA]</scope>
    <source>
        <strain evidence="2 3">CBAmC</strain>
    </source>
</reference>
<dbReference type="Gene3D" id="3.90.226.10">
    <property type="entry name" value="2-enoyl-CoA Hydratase, Chain A, domain 1"/>
    <property type="match status" value="1"/>
</dbReference>
<gene>
    <name evidence="2" type="ORF">Y958_25450</name>
</gene>
<keyword evidence="3" id="KW-1185">Reference proteome</keyword>
<dbReference type="AlphaFoldDB" id="A0A248JZU9"/>
<proteinExistence type="inferred from homology"/>
<dbReference type="Proteomes" id="UP000197153">
    <property type="component" value="Chromosome 3"/>
</dbReference>
<sequence length="265" mass="27847">MTDVLATVDQAGVATVTLDRPALHNAFNEGVIAELTQLFDQLGADPDVRVILLKGNGPSFSAGADLDWMRRMAGYTRDQNHADALGLATMLRTLNRVPKPTIAVVHGAAFGGGVGLVACCDIAVAAEGATFCLSEVKLGLIPATIGPYVVAAMGERACRRYFLTAERFSAAEAQAAGLVHQVVPAEQLNEAVATLVKRLAEGGPHAQMAAKALVFDCANQPVTDALISDTAERIARIRASDEGREGVSAFLEKRKAAWVQPAGDK</sequence>
<name>A0A248JZU9_9PROT</name>
<dbReference type="KEGG" id="nao:Y958_25450"/>
<dbReference type="GO" id="GO:0008300">
    <property type="term" value="P:isoprenoid catabolic process"/>
    <property type="evidence" value="ECO:0007669"/>
    <property type="project" value="TreeGrafter"/>
</dbReference>
<dbReference type="PANTHER" id="PTHR42964">
    <property type="entry name" value="ENOYL-COA HYDRATASE"/>
    <property type="match status" value="1"/>
</dbReference>
<dbReference type="Gene3D" id="1.10.12.10">
    <property type="entry name" value="Lyase 2-enoyl-coa Hydratase, Chain A, domain 2"/>
    <property type="match status" value="1"/>
</dbReference>
<dbReference type="Pfam" id="PF00378">
    <property type="entry name" value="ECH_1"/>
    <property type="match status" value="1"/>
</dbReference>
<dbReference type="EMBL" id="CP022112">
    <property type="protein sequence ID" value="ASG24257.1"/>
    <property type="molecule type" value="Genomic_DNA"/>
</dbReference>
<accession>A0A248JZU9</accession>
<dbReference type="InterPro" id="IPR029045">
    <property type="entry name" value="ClpP/crotonase-like_dom_sf"/>
</dbReference>
<evidence type="ECO:0000313" key="2">
    <source>
        <dbReference type="EMBL" id="ASG24257.1"/>
    </source>
</evidence>
<dbReference type="RefSeq" id="WP_088874695.1">
    <property type="nucleotide sequence ID" value="NZ_CP022112.1"/>
</dbReference>
<keyword evidence="2" id="KW-0456">Lyase</keyword>
<comment type="similarity">
    <text evidence="1">Belongs to the enoyl-CoA hydratase/isomerase family.</text>
</comment>
<dbReference type="InterPro" id="IPR001753">
    <property type="entry name" value="Enoyl-CoA_hydra/iso"/>
</dbReference>
<dbReference type="CDD" id="cd06558">
    <property type="entry name" value="crotonase-like"/>
    <property type="match status" value="1"/>
</dbReference>
<evidence type="ECO:0000256" key="1">
    <source>
        <dbReference type="ARBA" id="ARBA00005254"/>
    </source>
</evidence>
<dbReference type="SUPFAM" id="SSF52096">
    <property type="entry name" value="ClpP/crotonase"/>
    <property type="match status" value="1"/>
</dbReference>
<dbReference type="InterPro" id="IPR051683">
    <property type="entry name" value="Enoyl-CoA_Hydratase/Isomerase"/>
</dbReference>
<dbReference type="PANTHER" id="PTHR42964:SF1">
    <property type="entry name" value="POLYKETIDE BIOSYNTHESIS ENOYL-COA HYDRATASE PKSH-RELATED"/>
    <property type="match status" value="1"/>
</dbReference>
<dbReference type="FunFam" id="3.90.226.10:FF:000066">
    <property type="entry name" value="Enoyl-CoA hydratase"/>
    <property type="match status" value="1"/>
</dbReference>
<dbReference type="InterPro" id="IPR014748">
    <property type="entry name" value="Enoyl-CoA_hydra_C"/>
</dbReference>
<evidence type="ECO:0000313" key="3">
    <source>
        <dbReference type="Proteomes" id="UP000197153"/>
    </source>
</evidence>
<dbReference type="EC" id="4.2.1.17" evidence="2"/>